<dbReference type="Proteomes" id="UP000278152">
    <property type="component" value="Chromosome"/>
</dbReference>
<name>A0A3G9JNF6_MICVR</name>
<organism evidence="1 2">
    <name type="scientific">Microcystis viridis NIES-102</name>
    <dbReference type="NCBI Taxonomy" id="213615"/>
    <lineage>
        <taxon>Bacteria</taxon>
        <taxon>Bacillati</taxon>
        <taxon>Cyanobacteriota</taxon>
        <taxon>Cyanophyceae</taxon>
        <taxon>Oscillatoriophycideae</taxon>
        <taxon>Chroococcales</taxon>
        <taxon>Microcystaceae</taxon>
        <taxon>Microcystis</taxon>
    </lineage>
</organism>
<accession>A0A3G9JNF6</accession>
<reference evidence="1 2" key="1">
    <citation type="submission" date="2018-11" db="EMBL/GenBank/DDBJ databases">
        <title>Complete genome sequence of Microcystis aeruginosa NIES-102.</title>
        <authorList>
            <person name="Yamaguchi H."/>
            <person name="Suzuki S."/>
            <person name="Kawachi M."/>
        </authorList>
    </citation>
    <scope>NUCLEOTIDE SEQUENCE [LARGE SCALE GENOMIC DNA]</scope>
    <source>
        <strain evidence="1 2">NIES-102</strain>
    </source>
</reference>
<dbReference type="AlphaFoldDB" id="A0A3G9JNF6"/>
<dbReference type="EMBL" id="AP019314">
    <property type="protein sequence ID" value="BBH41568.1"/>
    <property type="molecule type" value="Genomic_DNA"/>
</dbReference>
<evidence type="ECO:0000313" key="1">
    <source>
        <dbReference type="EMBL" id="BBH41568.1"/>
    </source>
</evidence>
<protein>
    <submittedName>
        <fullName evidence="1">Uncharacterized protein</fullName>
    </submittedName>
</protein>
<dbReference type="KEGG" id="mvz:myaer102_41830"/>
<proteinExistence type="predicted"/>
<gene>
    <name evidence="1" type="ORF">myaer102_41830</name>
</gene>
<evidence type="ECO:0000313" key="2">
    <source>
        <dbReference type="Proteomes" id="UP000278152"/>
    </source>
</evidence>
<sequence>MPFAYPNQEINFARLLTSRDKIINIINATQAKYLIFIFFQTDLELNKSIINGDIIIKNETENSNPFRGIKI</sequence>